<evidence type="ECO:0000313" key="2">
    <source>
        <dbReference type="EMBL" id="KAK8985393.1"/>
    </source>
</evidence>
<protein>
    <submittedName>
        <fullName evidence="2">Uncharacterized protein</fullName>
    </submittedName>
</protein>
<feature type="region of interest" description="Disordered" evidence="1">
    <location>
        <begin position="73"/>
        <end position="120"/>
    </location>
</feature>
<sequence>MNQKAMEFNGIALSTQGSINYVATRVMGRSPKATVPGAPRNLQVTWSVGPTNSADRSCAKPWSAAAKDHATCRMRGQTGPEGPRHLQGARWRGPSGPARPRALQVARSTAAAPLGSAHSS</sequence>
<name>A0ABR2PAF9_9ROSI</name>
<evidence type="ECO:0000256" key="1">
    <source>
        <dbReference type="SAM" id="MobiDB-lite"/>
    </source>
</evidence>
<gene>
    <name evidence="2" type="ORF">V6N11_068650</name>
</gene>
<organism evidence="2 3">
    <name type="scientific">Hibiscus sabdariffa</name>
    <name type="common">roselle</name>
    <dbReference type="NCBI Taxonomy" id="183260"/>
    <lineage>
        <taxon>Eukaryota</taxon>
        <taxon>Viridiplantae</taxon>
        <taxon>Streptophyta</taxon>
        <taxon>Embryophyta</taxon>
        <taxon>Tracheophyta</taxon>
        <taxon>Spermatophyta</taxon>
        <taxon>Magnoliopsida</taxon>
        <taxon>eudicotyledons</taxon>
        <taxon>Gunneridae</taxon>
        <taxon>Pentapetalae</taxon>
        <taxon>rosids</taxon>
        <taxon>malvids</taxon>
        <taxon>Malvales</taxon>
        <taxon>Malvaceae</taxon>
        <taxon>Malvoideae</taxon>
        <taxon>Hibiscus</taxon>
    </lineage>
</organism>
<keyword evidence="3" id="KW-1185">Reference proteome</keyword>
<dbReference type="EMBL" id="JBBPBN010000069">
    <property type="protein sequence ID" value="KAK8985393.1"/>
    <property type="molecule type" value="Genomic_DNA"/>
</dbReference>
<dbReference type="Proteomes" id="UP001396334">
    <property type="component" value="Unassembled WGS sequence"/>
</dbReference>
<comment type="caution">
    <text evidence="2">The sequence shown here is derived from an EMBL/GenBank/DDBJ whole genome shotgun (WGS) entry which is preliminary data.</text>
</comment>
<accession>A0ABR2PAF9</accession>
<proteinExistence type="predicted"/>
<reference evidence="2 3" key="1">
    <citation type="journal article" date="2024" name="G3 (Bethesda)">
        <title>Genome assembly of Hibiscus sabdariffa L. provides insights into metabolisms of medicinal natural products.</title>
        <authorList>
            <person name="Kim T."/>
        </authorList>
    </citation>
    <scope>NUCLEOTIDE SEQUENCE [LARGE SCALE GENOMIC DNA]</scope>
    <source>
        <strain evidence="2">TK-2024</strain>
        <tissue evidence="2">Old leaves</tissue>
    </source>
</reference>
<evidence type="ECO:0000313" key="3">
    <source>
        <dbReference type="Proteomes" id="UP001396334"/>
    </source>
</evidence>